<evidence type="ECO:0000313" key="2">
    <source>
        <dbReference type="EMBL" id="RFC54885.1"/>
    </source>
</evidence>
<feature type="signal peptide" evidence="1">
    <location>
        <begin position="1"/>
        <end position="18"/>
    </location>
</feature>
<dbReference type="OrthoDB" id="1186563at2"/>
<name>A0A3E1EZA7_9FLAO</name>
<dbReference type="InterPro" id="IPR019861">
    <property type="entry name" value="PorP/SprF_Bacteroidetes"/>
</dbReference>
<sequence length="333" mass="37503">MKFTLITVALTTVLFATAQQGTNFSMWFKNNMQHNAAAVGTNDNDLRVFTNFRNQYFSVTDSPFRTISASVEGKVFESKRKKNHFGLGATFINDVSGDGRYAVNNFKVPISYHIYFNDENSISLGVSPGVYQRSVGNGVLNWENQWNGYEFDQSINPEGIPNISVANFDLGAGIFYKHQTSKSNKVYFGFSANHVLEPRIGYNIQDNLYIRYVGQFGMSHRFYNSYFGISPQALAVFQGPNQNIIFGTNFDYYLQDASKRTGFYTPTVFSFGLYHRLRDAIVVNAQFSFKGLTIAASYDSNINSMLPSSQSIGGFEVALIYDITVNRAGKYIY</sequence>
<feature type="chain" id="PRO_5017553913" evidence="1">
    <location>
        <begin position="19"/>
        <end position="333"/>
    </location>
</feature>
<dbReference type="EMBL" id="QURB01000002">
    <property type="protein sequence ID" value="RFC54885.1"/>
    <property type="molecule type" value="Genomic_DNA"/>
</dbReference>
<protein>
    <submittedName>
        <fullName evidence="2">Type IX secretion system membrane protein PorP/SprF</fullName>
    </submittedName>
</protein>
<dbReference type="NCBIfam" id="TIGR03519">
    <property type="entry name" value="T9SS_PorP_fam"/>
    <property type="match status" value="1"/>
</dbReference>
<dbReference type="Pfam" id="PF11751">
    <property type="entry name" value="PorP_SprF"/>
    <property type="match status" value="1"/>
</dbReference>
<dbReference type="AlphaFoldDB" id="A0A3E1EZA7"/>
<proteinExistence type="predicted"/>
<organism evidence="2 3">
    <name type="scientific">Brumimicrobium aurantiacum</name>
    <dbReference type="NCBI Taxonomy" id="1737063"/>
    <lineage>
        <taxon>Bacteria</taxon>
        <taxon>Pseudomonadati</taxon>
        <taxon>Bacteroidota</taxon>
        <taxon>Flavobacteriia</taxon>
        <taxon>Flavobacteriales</taxon>
        <taxon>Crocinitomicaceae</taxon>
        <taxon>Brumimicrobium</taxon>
    </lineage>
</organism>
<keyword evidence="3" id="KW-1185">Reference proteome</keyword>
<accession>A0A3E1EZA7</accession>
<reference evidence="2 3" key="1">
    <citation type="submission" date="2018-08" db="EMBL/GenBank/DDBJ databases">
        <title>The draft genome squence of Brumimicrobium sp. N62.</title>
        <authorList>
            <person name="Du Z.-J."/>
            <person name="Luo H.-R."/>
        </authorList>
    </citation>
    <scope>NUCLEOTIDE SEQUENCE [LARGE SCALE GENOMIC DNA]</scope>
    <source>
        <strain evidence="2 3">N62</strain>
    </source>
</reference>
<keyword evidence="1" id="KW-0732">Signal</keyword>
<dbReference type="Proteomes" id="UP000257127">
    <property type="component" value="Unassembled WGS sequence"/>
</dbReference>
<evidence type="ECO:0000256" key="1">
    <source>
        <dbReference type="SAM" id="SignalP"/>
    </source>
</evidence>
<dbReference type="RefSeq" id="WP_116879864.1">
    <property type="nucleotide sequence ID" value="NZ_QURB01000002.1"/>
</dbReference>
<evidence type="ECO:0000313" key="3">
    <source>
        <dbReference type="Proteomes" id="UP000257127"/>
    </source>
</evidence>
<comment type="caution">
    <text evidence="2">The sequence shown here is derived from an EMBL/GenBank/DDBJ whole genome shotgun (WGS) entry which is preliminary data.</text>
</comment>
<gene>
    <name evidence="2" type="ORF">DXU93_03425</name>
</gene>